<dbReference type="EMBL" id="MN740015">
    <property type="protein sequence ID" value="QHT83942.1"/>
    <property type="molecule type" value="Genomic_DNA"/>
</dbReference>
<evidence type="ECO:0000256" key="1">
    <source>
        <dbReference type="SAM" id="MobiDB-lite"/>
    </source>
</evidence>
<dbReference type="AlphaFoldDB" id="A0A6C0HTU9"/>
<proteinExistence type="predicted"/>
<reference evidence="2" key="1">
    <citation type="journal article" date="2020" name="Nature">
        <title>Giant virus diversity and host interactions through global metagenomics.</title>
        <authorList>
            <person name="Schulz F."/>
            <person name="Roux S."/>
            <person name="Paez-Espino D."/>
            <person name="Jungbluth S."/>
            <person name="Walsh D.A."/>
            <person name="Denef V.J."/>
            <person name="McMahon K.D."/>
            <person name="Konstantinidis K.T."/>
            <person name="Eloe-Fadrosh E.A."/>
            <person name="Kyrpides N.C."/>
            <person name="Woyke T."/>
        </authorList>
    </citation>
    <scope>NUCLEOTIDE SEQUENCE</scope>
    <source>
        <strain evidence="2">GVMAG-M-3300023184-16</strain>
    </source>
</reference>
<sequence length="147" mass="15891">MGSGPSSSAKKLEGQNIVLNAKKEKMVVNTPKPGEPVQEITPLEGKLIRSANGVHFVELESSDPANPEIIAVAASVYNDPQPASHTSPESPTDENMPPMEEPEQLPANGTVAVTMEKPPEPMKGGKRKSSKSHRNHKKRNSRKKNSH</sequence>
<feature type="region of interest" description="Disordered" evidence="1">
    <location>
        <begin position="75"/>
        <end position="147"/>
    </location>
</feature>
<organism evidence="2">
    <name type="scientific">viral metagenome</name>
    <dbReference type="NCBI Taxonomy" id="1070528"/>
    <lineage>
        <taxon>unclassified sequences</taxon>
        <taxon>metagenomes</taxon>
        <taxon>organismal metagenomes</taxon>
    </lineage>
</organism>
<feature type="compositionally biased region" description="Polar residues" evidence="1">
    <location>
        <begin position="81"/>
        <end position="90"/>
    </location>
</feature>
<accession>A0A6C0HTU9</accession>
<feature type="compositionally biased region" description="Basic residues" evidence="1">
    <location>
        <begin position="124"/>
        <end position="147"/>
    </location>
</feature>
<evidence type="ECO:0000313" key="2">
    <source>
        <dbReference type="EMBL" id="QHT83942.1"/>
    </source>
</evidence>
<name>A0A6C0HTU9_9ZZZZ</name>
<protein>
    <submittedName>
        <fullName evidence="2">Uncharacterized protein</fullName>
    </submittedName>
</protein>